<evidence type="ECO:0000313" key="3">
    <source>
        <dbReference type="Proteomes" id="UP000001007"/>
    </source>
</evidence>
<dbReference type="KEGG" id="cte:CT0575"/>
<keyword evidence="1" id="KW-0472">Membrane</keyword>
<keyword evidence="3" id="KW-1185">Reference proteome</keyword>
<dbReference type="EnsemblBacteria" id="AAM71817">
    <property type="protein sequence ID" value="AAM71817"/>
    <property type="gene ID" value="CT0575"/>
</dbReference>
<keyword evidence="1" id="KW-1133">Transmembrane helix</keyword>
<dbReference type="HOGENOM" id="CLU_985882_0_0_10"/>
<dbReference type="EMBL" id="AE006470">
    <property type="protein sequence ID" value="AAM71817.1"/>
    <property type="molecule type" value="Genomic_DNA"/>
</dbReference>
<gene>
    <name evidence="2" type="ordered locus">CT0575</name>
</gene>
<dbReference type="RefSeq" id="WP_010932262.1">
    <property type="nucleotide sequence ID" value="NC_002932.3"/>
</dbReference>
<keyword evidence="1" id="KW-0812">Transmembrane</keyword>
<feature type="transmembrane region" description="Helical" evidence="1">
    <location>
        <begin position="139"/>
        <end position="161"/>
    </location>
</feature>
<protein>
    <submittedName>
        <fullName evidence="2">Uncharacterized protein</fullName>
    </submittedName>
</protein>
<proteinExistence type="predicted"/>
<dbReference type="AlphaFoldDB" id="Q8KEV7"/>
<name>Q8KEV7_CHLTE</name>
<dbReference type="STRING" id="194439.CT0575"/>
<reference evidence="2 3" key="1">
    <citation type="journal article" date="2002" name="Proc. Natl. Acad. Sci. U.S.A.">
        <title>The complete genome sequence of Chlorobium tepidum TLS, a photosynthetic, anaerobic, green-sulfur bacterium.</title>
        <authorList>
            <person name="Eisen J.A."/>
            <person name="Nelson K.E."/>
            <person name="Paulsen I.T."/>
            <person name="Heidelberg J.F."/>
            <person name="Wu M."/>
            <person name="Dodson R.J."/>
            <person name="Deboy R."/>
            <person name="Gwinn M.L."/>
            <person name="Nelson W.C."/>
            <person name="Haft D.H."/>
            <person name="Hickey E.K."/>
            <person name="Peterson J.D."/>
            <person name="Durkin A.S."/>
            <person name="Kolonay J.L."/>
            <person name="Yang F."/>
            <person name="Holt I."/>
            <person name="Umayam L.A."/>
            <person name="Mason T."/>
            <person name="Brenner M."/>
            <person name="Shea T.P."/>
            <person name="Parksey D."/>
            <person name="Nierman W.C."/>
            <person name="Feldblyum T.V."/>
            <person name="Hansen C.L."/>
            <person name="Craven M.B."/>
            <person name="Radune D."/>
            <person name="Vamathevan J."/>
            <person name="Khouri H."/>
            <person name="White O."/>
            <person name="Gruber T.M."/>
            <person name="Ketchum K.A."/>
            <person name="Venter J.C."/>
            <person name="Tettelin H."/>
            <person name="Bryant D.A."/>
            <person name="Fraser C.M."/>
        </authorList>
    </citation>
    <scope>NUCLEOTIDE SEQUENCE [LARGE SCALE GENOMIC DNA]</scope>
    <source>
        <strain evidence="3">ATCC 49652 / DSM 12025 / NBRC 103806 / TLS</strain>
    </source>
</reference>
<organism evidence="2 3">
    <name type="scientific">Chlorobaculum tepidum (strain ATCC 49652 / DSM 12025 / NBRC 103806 / TLS)</name>
    <name type="common">Chlorobium tepidum</name>
    <dbReference type="NCBI Taxonomy" id="194439"/>
    <lineage>
        <taxon>Bacteria</taxon>
        <taxon>Pseudomonadati</taxon>
        <taxon>Chlorobiota</taxon>
        <taxon>Chlorobiia</taxon>
        <taxon>Chlorobiales</taxon>
        <taxon>Chlorobiaceae</taxon>
        <taxon>Chlorobaculum</taxon>
    </lineage>
</organism>
<evidence type="ECO:0000256" key="1">
    <source>
        <dbReference type="SAM" id="Phobius"/>
    </source>
</evidence>
<evidence type="ECO:0000313" key="2">
    <source>
        <dbReference type="EMBL" id="AAM71817.1"/>
    </source>
</evidence>
<accession>Q8KEV7</accession>
<dbReference type="Proteomes" id="UP000001007">
    <property type="component" value="Chromosome"/>
</dbReference>
<sequence>MSKTALLPTVTAVRMVWAMSGKFSNDAPSQTMATYVEDVLKGIEEQAPQISSDERSYVTSAVATMKASLRSIDVISKGRDLNFKENEKLRSAYLESVKESLDFGNKAQDFLKSLPAMTIAGAGGVTVAQYFFKASTFELWGFGLILTGIGYFFNQYIVLWVRRKKQMLYVTQDYERGLYYEQYLDRVRLVLLALFLDLERIHKRVFRENYEADTTSVAVQSIIDDILSGVRSTFCPYAYKHMAEKKVTPELWTLCESGIRKAVENCPLWEGGQQSENRIDSL</sequence>